<evidence type="ECO:0000313" key="1">
    <source>
        <dbReference type="EMBL" id="MBW0505953.1"/>
    </source>
</evidence>
<evidence type="ECO:0000313" key="2">
    <source>
        <dbReference type="Proteomes" id="UP000765509"/>
    </source>
</evidence>
<gene>
    <name evidence="1" type="ORF">O181_045668</name>
</gene>
<organism evidence="1 2">
    <name type="scientific">Austropuccinia psidii MF-1</name>
    <dbReference type="NCBI Taxonomy" id="1389203"/>
    <lineage>
        <taxon>Eukaryota</taxon>
        <taxon>Fungi</taxon>
        <taxon>Dikarya</taxon>
        <taxon>Basidiomycota</taxon>
        <taxon>Pucciniomycotina</taxon>
        <taxon>Pucciniomycetes</taxon>
        <taxon>Pucciniales</taxon>
        <taxon>Sphaerophragmiaceae</taxon>
        <taxon>Austropuccinia</taxon>
    </lineage>
</organism>
<accession>A0A9Q3DQR7</accession>
<reference evidence="1" key="1">
    <citation type="submission" date="2021-03" db="EMBL/GenBank/DDBJ databases">
        <title>Draft genome sequence of rust myrtle Austropuccinia psidii MF-1, a brazilian biotype.</title>
        <authorList>
            <person name="Quecine M.C."/>
            <person name="Pachon D.M.R."/>
            <person name="Bonatelli M.L."/>
            <person name="Correr F.H."/>
            <person name="Franceschini L.M."/>
            <person name="Leite T.F."/>
            <person name="Margarido G.R.A."/>
            <person name="Almeida C.A."/>
            <person name="Ferrarezi J.A."/>
            <person name="Labate C.A."/>
        </authorList>
    </citation>
    <scope>NUCLEOTIDE SEQUENCE</scope>
    <source>
        <strain evidence="1">MF-1</strain>
    </source>
</reference>
<sequence>MGHRHKQRGGDKCQENSNRFELSQSALITRLCSLKPSNIMAEQQLPIMDLSSEKATRIYKENLSQIGMLLYISQATRLDIMFSFNLLERFYMNTRPNHWAALDHLIAK</sequence>
<dbReference type="AlphaFoldDB" id="A0A9Q3DQR7"/>
<comment type="caution">
    <text evidence="1">The sequence shown here is derived from an EMBL/GenBank/DDBJ whole genome shotgun (WGS) entry which is preliminary data.</text>
</comment>
<name>A0A9Q3DQR7_9BASI</name>
<keyword evidence="2" id="KW-1185">Reference proteome</keyword>
<dbReference type="EMBL" id="AVOT02018797">
    <property type="protein sequence ID" value="MBW0505953.1"/>
    <property type="molecule type" value="Genomic_DNA"/>
</dbReference>
<protein>
    <submittedName>
        <fullName evidence="1">Uncharacterized protein</fullName>
    </submittedName>
</protein>
<dbReference type="Proteomes" id="UP000765509">
    <property type="component" value="Unassembled WGS sequence"/>
</dbReference>
<proteinExistence type="predicted"/>